<dbReference type="SUPFAM" id="SSF110035">
    <property type="entry name" value="GDNF receptor-like"/>
    <property type="match status" value="2"/>
</dbReference>
<keyword evidence="4" id="KW-0732">Signal</keyword>
<keyword evidence="6" id="KW-0675">Receptor</keyword>
<keyword evidence="7" id="KW-0325">Glycoprotein</keyword>
<evidence type="ECO:0000313" key="11">
    <source>
        <dbReference type="Proteomes" id="UP000606786"/>
    </source>
</evidence>
<evidence type="ECO:0000256" key="1">
    <source>
        <dbReference type="ARBA" id="ARBA00004236"/>
    </source>
</evidence>
<evidence type="ECO:0000256" key="3">
    <source>
        <dbReference type="ARBA" id="ARBA00022475"/>
    </source>
</evidence>
<dbReference type="GO" id="GO:0043235">
    <property type="term" value="C:receptor complex"/>
    <property type="evidence" value="ECO:0007669"/>
    <property type="project" value="TreeGrafter"/>
</dbReference>
<feature type="compositionally biased region" description="Polar residues" evidence="8">
    <location>
        <begin position="203"/>
        <end position="216"/>
    </location>
</feature>
<dbReference type="Proteomes" id="UP000606786">
    <property type="component" value="Unassembled WGS sequence"/>
</dbReference>
<comment type="caution">
    <text evidence="10">The sequence shown here is derived from an EMBL/GenBank/DDBJ whole genome shotgun (WGS) entry which is preliminary data.</text>
</comment>
<comment type="subcellular location">
    <subcellularLocation>
        <location evidence="1">Cell membrane</location>
    </subcellularLocation>
</comment>
<protein>
    <submittedName>
        <fullName evidence="10">(Mediterranean fruit fly) hypothetical protein</fullName>
    </submittedName>
</protein>
<comment type="similarity">
    <text evidence="2">Belongs to the GDNFR family.</text>
</comment>
<dbReference type="InterPro" id="IPR003438">
    <property type="entry name" value="GDNF_rcpt"/>
</dbReference>
<dbReference type="EMBL" id="CAJHJT010000001">
    <property type="protein sequence ID" value="CAD6994182.1"/>
    <property type="molecule type" value="Genomic_DNA"/>
</dbReference>
<accession>A0A811U4S9</accession>
<dbReference type="AlphaFoldDB" id="A0A811U4S9"/>
<keyword evidence="11" id="KW-1185">Reference proteome</keyword>
<reference evidence="10" key="1">
    <citation type="submission" date="2020-11" db="EMBL/GenBank/DDBJ databases">
        <authorList>
            <person name="Whitehead M."/>
        </authorList>
    </citation>
    <scope>NUCLEOTIDE SEQUENCE</scope>
    <source>
        <strain evidence="10">EGII</strain>
    </source>
</reference>
<evidence type="ECO:0000256" key="6">
    <source>
        <dbReference type="ARBA" id="ARBA00023170"/>
    </source>
</evidence>
<feature type="domain" description="GDNF/GAS1" evidence="9">
    <location>
        <begin position="75"/>
        <end position="152"/>
    </location>
</feature>
<evidence type="ECO:0000256" key="5">
    <source>
        <dbReference type="ARBA" id="ARBA00023136"/>
    </source>
</evidence>
<evidence type="ECO:0000256" key="7">
    <source>
        <dbReference type="ARBA" id="ARBA00023180"/>
    </source>
</evidence>
<evidence type="ECO:0000256" key="2">
    <source>
        <dbReference type="ARBA" id="ARBA00005961"/>
    </source>
</evidence>
<dbReference type="GO" id="GO:0009897">
    <property type="term" value="C:external side of plasma membrane"/>
    <property type="evidence" value="ECO:0007669"/>
    <property type="project" value="TreeGrafter"/>
</dbReference>
<feature type="region of interest" description="Disordered" evidence="8">
    <location>
        <begin position="168"/>
        <end position="224"/>
    </location>
</feature>
<dbReference type="PANTHER" id="PTHR10269:SF12">
    <property type="entry name" value="GLIAL CELL LINE-DERIVED NEUROTROPHIC FAMILY RECEPTOR-LIKE, ISOFORM E"/>
    <property type="match status" value="1"/>
</dbReference>
<dbReference type="PANTHER" id="PTHR10269">
    <property type="entry name" value="GDNF RECEPTOR ALPHA"/>
    <property type="match status" value="1"/>
</dbReference>
<dbReference type="GO" id="GO:0007399">
    <property type="term" value="P:nervous system development"/>
    <property type="evidence" value="ECO:0007669"/>
    <property type="project" value="TreeGrafter"/>
</dbReference>
<keyword evidence="5" id="KW-0472">Membrane</keyword>
<evidence type="ECO:0000259" key="9">
    <source>
        <dbReference type="Pfam" id="PF02351"/>
    </source>
</evidence>
<keyword evidence="3" id="KW-1003">Cell membrane</keyword>
<dbReference type="InterPro" id="IPR037193">
    <property type="entry name" value="GDNF_alpha"/>
</dbReference>
<feature type="region of interest" description="Disordered" evidence="8">
    <location>
        <begin position="400"/>
        <end position="427"/>
    </location>
</feature>
<dbReference type="GO" id="GO:0038023">
    <property type="term" value="F:signaling receptor activity"/>
    <property type="evidence" value="ECO:0007669"/>
    <property type="project" value="InterPro"/>
</dbReference>
<dbReference type="OrthoDB" id="6374728at2759"/>
<evidence type="ECO:0000313" key="10">
    <source>
        <dbReference type="EMBL" id="CAD6994182.1"/>
    </source>
</evidence>
<sequence>MVGSISCSTVTVTKCQAALRTLQAFQFFRPTCLCKEPGMDPDCNHFRDFLFDHPCGFVLKKAEKDPYPIDALPTCNHALSVCQQERKCLKLFEDFKAHCKVRDNKCKMENRDACHDSWTNLRLSPMFGCICPNNHMKKRCDRIFNIVNHNPCVDRLIFFPDGAIPKFKQKQKQQHNRTSATSSSATSPSSSSSFSYPSSSTAVNTTGQQQLSNNISPDEEEEDDYDDRIRAEIYSNYPHYLHPPSWGLNNPLVLASHSPHTYDDEDESLLEVGGEDTATRSRTQKAEQRQQHWQRQQMAQNGEKTGRTGESVVGDGVGDDVVVLVDTANTGRHFAGGVGVGGYGFGSAGALDESITEHSGGKSGSGNNNILIGNSNNHGTHQMHEYFDGFTYATSPATAATPESALPAPPTHLHHNKKHPKMSMYVS</sequence>
<feature type="compositionally biased region" description="Low complexity" evidence="8">
    <location>
        <begin position="178"/>
        <end position="202"/>
    </location>
</feature>
<dbReference type="InterPro" id="IPR016017">
    <property type="entry name" value="GDNF/GAS1"/>
</dbReference>
<gene>
    <name evidence="10" type="ORF">CCAP1982_LOCUS2947</name>
</gene>
<evidence type="ECO:0000256" key="4">
    <source>
        <dbReference type="ARBA" id="ARBA00022729"/>
    </source>
</evidence>
<proteinExistence type="inferred from homology"/>
<evidence type="ECO:0000256" key="8">
    <source>
        <dbReference type="SAM" id="MobiDB-lite"/>
    </source>
</evidence>
<organism evidence="10 11">
    <name type="scientific">Ceratitis capitata</name>
    <name type="common">Mediterranean fruit fly</name>
    <name type="synonym">Tephritis capitata</name>
    <dbReference type="NCBI Taxonomy" id="7213"/>
    <lineage>
        <taxon>Eukaryota</taxon>
        <taxon>Metazoa</taxon>
        <taxon>Ecdysozoa</taxon>
        <taxon>Arthropoda</taxon>
        <taxon>Hexapoda</taxon>
        <taxon>Insecta</taxon>
        <taxon>Pterygota</taxon>
        <taxon>Neoptera</taxon>
        <taxon>Endopterygota</taxon>
        <taxon>Diptera</taxon>
        <taxon>Brachycera</taxon>
        <taxon>Muscomorpha</taxon>
        <taxon>Tephritoidea</taxon>
        <taxon>Tephritidae</taxon>
        <taxon>Ceratitis</taxon>
        <taxon>Ceratitis</taxon>
    </lineage>
</organism>
<feature type="region of interest" description="Disordered" evidence="8">
    <location>
        <begin position="295"/>
        <end position="314"/>
    </location>
</feature>
<feature type="compositionally biased region" description="Basic residues" evidence="8">
    <location>
        <begin position="412"/>
        <end position="421"/>
    </location>
</feature>
<dbReference type="Pfam" id="PF02351">
    <property type="entry name" value="GDNF"/>
    <property type="match status" value="1"/>
</dbReference>
<dbReference type="GO" id="GO:0007169">
    <property type="term" value="P:cell surface receptor protein tyrosine kinase signaling pathway"/>
    <property type="evidence" value="ECO:0007669"/>
    <property type="project" value="UniProtKB-ARBA"/>
</dbReference>
<name>A0A811U4S9_CERCA</name>